<reference evidence="2" key="1">
    <citation type="submission" date="2020-05" db="EMBL/GenBank/DDBJ databases">
        <authorList>
            <person name="Chiriac C."/>
            <person name="Salcher M."/>
            <person name="Ghai R."/>
            <person name="Kavagutti S V."/>
        </authorList>
    </citation>
    <scope>NUCLEOTIDE SEQUENCE</scope>
</reference>
<sequence>MTVHDTFRGGRAARRVDDHHLVRRRHLALRCGKQLIGHRCRDRQKIVTVPGPGASVGAAPCPDRAQRGMARAANRTVGLRRKVRHRRLKPRQVVGSEVRVGSQQHLHIGVPQHVPQFGSLVVRVQQGGDGADARDRQPGDDPVGPVRSKETHSCSLADAGREERLGHQRRSGMGVRIGEPGVAEHRQRVVAVVPGDVLNERRRRRLEWRQNRFLPVHHTSSRLSMARKPCEYSSTLPSTRL</sequence>
<accession>A0A6J7CE01</accession>
<name>A0A6J7CE01_9ZZZZ</name>
<dbReference type="AlphaFoldDB" id="A0A6J7CE01"/>
<proteinExistence type="predicted"/>
<dbReference type="EMBL" id="CAFBIY010000290">
    <property type="protein sequence ID" value="CAB4853603.1"/>
    <property type="molecule type" value="Genomic_DNA"/>
</dbReference>
<evidence type="ECO:0000313" key="2">
    <source>
        <dbReference type="EMBL" id="CAB4853603.1"/>
    </source>
</evidence>
<gene>
    <name evidence="2" type="ORF">UFOPK3267_03135</name>
</gene>
<feature type="region of interest" description="Disordered" evidence="1">
    <location>
        <begin position="126"/>
        <end position="153"/>
    </location>
</feature>
<organism evidence="2">
    <name type="scientific">freshwater metagenome</name>
    <dbReference type="NCBI Taxonomy" id="449393"/>
    <lineage>
        <taxon>unclassified sequences</taxon>
        <taxon>metagenomes</taxon>
        <taxon>ecological metagenomes</taxon>
    </lineage>
</organism>
<protein>
    <submittedName>
        <fullName evidence="2">Unannotated protein</fullName>
    </submittedName>
</protein>
<evidence type="ECO:0000256" key="1">
    <source>
        <dbReference type="SAM" id="MobiDB-lite"/>
    </source>
</evidence>